<dbReference type="SUPFAM" id="SSF52402">
    <property type="entry name" value="Adenine nucleotide alpha hydrolases-like"/>
    <property type="match status" value="1"/>
</dbReference>
<sequence>MGKKPKIHISWSGGKDSALALHKIQQSDKYEIVGLHTVIEEDSGRVGIHNIKEEFIAAQAEELGLPLTKLYLKKKPMAYDKLMVEYYQSLKAEGIDYVMFGDIFLEDLKDFRESLMRKSGMRGLYPLWKKDSEKLIYEFLSEGFKTKLCAVDAKFIDAQWVGKALDSAFIMEHSNIDPCGENGEYHSFVVDGPIFKNQIPLKVTDKYEHDFTFKVKNKKGEEEVINDKFYFAEFELS</sequence>
<name>A0A974WFN8_9BACT</name>
<proteinExistence type="predicted"/>
<reference evidence="2" key="1">
    <citation type="submission" date="2021-02" db="EMBL/GenBank/DDBJ databases">
        <title>Fulvivirga sp. S481 isolated from sea water.</title>
        <authorList>
            <person name="Bae S.S."/>
            <person name="Baek K."/>
        </authorList>
    </citation>
    <scope>NUCLEOTIDE SEQUENCE</scope>
    <source>
        <strain evidence="2">S481</strain>
    </source>
</reference>
<dbReference type="EC" id="6.3.1.14" evidence="2"/>
<dbReference type="Proteomes" id="UP000662783">
    <property type="component" value="Chromosome"/>
</dbReference>
<dbReference type="GO" id="GO:0017178">
    <property type="term" value="F:diphthine-ammonia ligase activity"/>
    <property type="evidence" value="ECO:0007669"/>
    <property type="project" value="UniProtKB-EC"/>
</dbReference>
<dbReference type="InterPro" id="IPR014729">
    <property type="entry name" value="Rossmann-like_a/b/a_fold"/>
</dbReference>
<keyword evidence="2" id="KW-0436">Ligase</keyword>
<dbReference type="Gene3D" id="3.40.50.620">
    <property type="entry name" value="HUPs"/>
    <property type="match status" value="1"/>
</dbReference>
<dbReference type="Gene3D" id="3.90.1490.10">
    <property type="entry name" value="putative n-type atp pyrophosphatase, domain 2"/>
    <property type="match status" value="1"/>
</dbReference>
<feature type="domain" description="Diphthamide synthase" evidence="1">
    <location>
        <begin position="8"/>
        <end position="212"/>
    </location>
</feature>
<dbReference type="NCBIfam" id="TIGR00290">
    <property type="entry name" value="MJ0570_dom"/>
    <property type="match status" value="1"/>
</dbReference>
<protein>
    <submittedName>
        <fullName evidence="2">Diphthine--ammonia ligase</fullName>
        <ecNumber evidence="2">6.3.1.14</ecNumber>
    </submittedName>
</protein>
<dbReference type="RefSeq" id="WP_205722112.1">
    <property type="nucleotide sequence ID" value="NZ_CP070608.1"/>
</dbReference>
<evidence type="ECO:0000259" key="1">
    <source>
        <dbReference type="Pfam" id="PF01902"/>
    </source>
</evidence>
<dbReference type="InterPro" id="IPR002761">
    <property type="entry name" value="Diphthami_syn_dom"/>
</dbReference>
<dbReference type="CDD" id="cd01994">
    <property type="entry name" value="AANH_PF0828-like"/>
    <property type="match status" value="1"/>
</dbReference>
<accession>A0A974WFN8</accession>
<evidence type="ECO:0000313" key="3">
    <source>
        <dbReference type="Proteomes" id="UP000662783"/>
    </source>
</evidence>
<organism evidence="2 3">
    <name type="scientific">Fulvivirga lutea</name>
    <dbReference type="NCBI Taxonomy" id="2810512"/>
    <lineage>
        <taxon>Bacteria</taxon>
        <taxon>Pseudomonadati</taxon>
        <taxon>Bacteroidota</taxon>
        <taxon>Cytophagia</taxon>
        <taxon>Cytophagales</taxon>
        <taxon>Fulvivirgaceae</taxon>
        <taxon>Fulvivirga</taxon>
    </lineage>
</organism>
<dbReference type="Pfam" id="PF01902">
    <property type="entry name" value="Diphthami_syn_2"/>
    <property type="match status" value="1"/>
</dbReference>
<dbReference type="KEGG" id="fuv:JR347_00510"/>
<gene>
    <name evidence="2" type="ORF">JR347_00510</name>
</gene>
<dbReference type="EMBL" id="CP070608">
    <property type="protein sequence ID" value="QSE97603.1"/>
    <property type="molecule type" value="Genomic_DNA"/>
</dbReference>
<evidence type="ECO:0000313" key="2">
    <source>
        <dbReference type="EMBL" id="QSE97603.1"/>
    </source>
</evidence>
<dbReference type="AlphaFoldDB" id="A0A974WFN8"/>
<keyword evidence="3" id="KW-1185">Reference proteome</keyword>